<dbReference type="CDD" id="cd06261">
    <property type="entry name" value="TM_PBP2"/>
    <property type="match status" value="1"/>
</dbReference>
<organism evidence="9 10">
    <name type="scientific">Muricoccus pecuniae</name>
    <dbReference type="NCBI Taxonomy" id="693023"/>
    <lineage>
        <taxon>Bacteria</taxon>
        <taxon>Pseudomonadati</taxon>
        <taxon>Pseudomonadota</taxon>
        <taxon>Alphaproteobacteria</taxon>
        <taxon>Acetobacterales</taxon>
        <taxon>Roseomonadaceae</taxon>
        <taxon>Muricoccus</taxon>
    </lineage>
</organism>
<dbReference type="EMBL" id="JACIJD010000018">
    <property type="protein sequence ID" value="MBB5695458.1"/>
    <property type="molecule type" value="Genomic_DNA"/>
</dbReference>
<protein>
    <submittedName>
        <fullName evidence="9">NitT/TauT family transport system permease protein</fullName>
    </submittedName>
</protein>
<dbReference type="SUPFAM" id="SSF161098">
    <property type="entry name" value="MetI-like"/>
    <property type="match status" value="1"/>
</dbReference>
<evidence type="ECO:0000256" key="4">
    <source>
        <dbReference type="ARBA" id="ARBA00022692"/>
    </source>
</evidence>
<feature type="transmembrane region" description="Helical" evidence="7">
    <location>
        <begin position="139"/>
        <end position="160"/>
    </location>
</feature>
<evidence type="ECO:0000313" key="10">
    <source>
        <dbReference type="Proteomes" id="UP000580654"/>
    </source>
</evidence>
<evidence type="ECO:0000256" key="5">
    <source>
        <dbReference type="ARBA" id="ARBA00022989"/>
    </source>
</evidence>
<dbReference type="Pfam" id="PF00528">
    <property type="entry name" value="BPD_transp_1"/>
    <property type="match status" value="1"/>
</dbReference>
<keyword evidence="6 7" id="KW-0472">Membrane</keyword>
<evidence type="ECO:0000256" key="2">
    <source>
        <dbReference type="ARBA" id="ARBA00022448"/>
    </source>
</evidence>
<evidence type="ECO:0000256" key="3">
    <source>
        <dbReference type="ARBA" id="ARBA00022475"/>
    </source>
</evidence>
<evidence type="ECO:0000256" key="7">
    <source>
        <dbReference type="RuleBase" id="RU363032"/>
    </source>
</evidence>
<dbReference type="PANTHER" id="PTHR30151:SF41">
    <property type="entry name" value="ABC TRANSPORTER PERMEASE PROTEIN"/>
    <property type="match status" value="1"/>
</dbReference>
<keyword evidence="5 7" id="KW-1133">Transmembrane helix</keyword>
<dbReference type="InterPro" id="IPR000515">
    <property type="entry name" value="MetI-like"/>
</dbReference>
<keyword evidence="3" id="KW-1003">Cell membrane</keyword>
<reference evidence="9 10" key="1">
    <citation type="submission" date="2020-08" db="EMBL/GenBank/DDBJ databases">
        <title>Genomic Encyclopedia of Type Strains, Phase IV (KMG-IV): sequencing the most valuable type-strain genomes for metagenomic binning, comparative biology and taxonomic classification.</title>
        <authorList>
            <person name="Goeker M."/>
        </authorList>
    </citation>
    <scope>NUCLEOTIDE SEQUENCE [LARGE SCALE GENOMIC DNA]</scope>
    <source>
        <strain evidence="9 10">DSM 25622</strain>
    </source>
</reference>
<keyword evidence="10" id="KW-1185">Reference proteome</keyword>
<evidence type="ECO:0000256" key="6">
    <source>
        <dbReference type="ARBA" id="ARBA00023136"/>
    </source>
</evidence>
<comment type="caution">
    <text evidence="9">The sequence shown here is derived from an EMBL/GenBank/DDBJ whole genome shotgun (WGS) entry which is preliminary data.</text>
</comment>
<dbReference type="Gene3D" id="1.10.3720.10">
    <property type="entry name" value="MetI-like"/>
    <property type="match status" value="1"/>
</dbReference>
<name>A0A840Y2X6_9PROT</name>
<accession>A0A840Y2X6</accession>
<feature type="transmembrane region" description="Helical" evidence="7">
    <location>
        <begin position="206"/>
        <end position="228"/>
    </location>
</feature>
<dbReference type="InterPro" id="IPR035906">
    <property type="entry name" value="MetI-like_sf"/>
</dbReference>
<feature type="transmembrane region" description="Helical" evidence="7">
    <location>
        <begin position="57"/>
        <end position="76"/>
    </location>
</feature>
<feature type="transmembrane region" description="Helical" evidence="7">
    <location>
        <begin position="235"/>
        <end position="255"/>
    </location>
</feature>
<dbReference type="Proteomes" id="UP000580654">
    <property type="component" value="Unassembled WGS sequence"/>
</dbReference>
<feature type="domain" description="ABC transmembrane type-1" evidence="8">
    <location>
        <begin position="75"/>
        <end position="259"/>
    </location>
</feature>
<proteinExistence type="inferred from homology"/>
<dbReference type="AlphaFoldDB" id="A0A840Y2X6"/>
<dbReference type="GO" id="GO:0005886">
    <property type="term" value="C:plasma membrane"/>
    <property type="evidence" value="ECO:0007669"/>
    <property type="project" value="UniProtKB-SubCell"/>
</dbReference>
<gene>
    <name evidence="9" type="ORF">FHS87_003517</name>
</gene>
<evidence type="ECO:0000256" key="1">
    <source>
        <dbReference type="ARBA" id="ARBA00004651"/>
    </source>
</evidence>
<evidence type="ECO:0000259" key="8">
    <source>
        <dbReference type="PROSITE" id="PS50928"/>
    </source>
</evidence>
<feature type="transmembrane region" description="Helical" evidence="7">
    <location>
        <begin position="113"/>
        <end position="133"/>
    </location>
</feature>
<keyword evidence="4 7" id="KW-0812">Transmembrane</keyword>
<dbReference type="GO" id="GO:0055085">
    <property type="term" value="P:transmembrane transport"/>
    <property type="evidence" value="ECO:0007669"/>
    <property type="project" value="InterPro"/>
</dbReference>
<evidence type="ECO:0000313" key="9">
    <source>
        <dbReference type="EMBL" id="MBB5695458.1"/>
    </source>
</evidence>
<dbReference type="PROSITE" id="PS50928">
    <property type="entry name" value="ABC_TM1"/>
    <property type="match status" value="1"/>
</dbReference>
<feature type="transmembrane region" description="Helical" evidence="7">
    <location>
        <begin position="181"/>
        <end position="200"/>
    </location>
</feature>
<comment type="subcellular location">
    <subcellularLocation>
        <location evidence="1 7">Cell membrane</location>
        <topology evidence="1 7">Multi-pass membrane protein</topology>
    </subcellularLocation>
</comment>
<feature type="transmembrane region" description="Helical" evidence="7">
    <location>
        <begin position="20"/>
        <end position="45"/>
    </location>
</feature>
<dbReference type="PANTHER" id="PTHR30151">
    <property type="entry name" value="ALKANE SULFONATE ABC TRANSPORTER-RELATED, MEMBRANE SUBUNIT"/>
    <property type="match status" value="1"/>
</dbReference>
<feature type="transmembrane region" description="Helical" evidence="7">
    <location>
        <begin position="82"/>
        <end position="101"/>
    </location>
</feature>
<keyword evidence="2 7" id="KW-0813">Transport</keyword>
<dbReference type="RefSeq" id="WP_221300052.1">
    <property type="nucleotide sequence ID" value="NZ_JACIJD010000018.1"/>
</dbReference>
<sequence>MSASLSAPAMRATGVWRHTAPVLLGLGRLVLGLAIAAAVWEGAVLAFGIRPEYLPRLSAILSTIAATPEAYAAGFLRTLLETLLGFAAGVLVGVLNGVLFLRAPVLRDMLFPIFVVSQTIPVIAFGALVVLWFGNTLLAKAVIAFYLTFFPVTVNTLLGLQSVDPRQVALLRSFGANGRQILFRLLLPTALPQIFVALRLGSSLSLVGAIVGEWFGDTTGLGVILLQAMYTEQVTVMWAAILCAALLGTGFYALVSLAERWLVFWGAEQ</sequence>
<comment type="similarity">
    <text evidence="7">Belongs to the binding-protein-dependent transport system permease family.</text>
</comment>